<evidence type="ECO:0000313" key="3">
    <source>
        <dbReference type="Proteomes" id="UP000234474"/>
    </source>
</evidence>
<dbReference type="OrthoDB" id="5985073at2759"/>
<sequence>MDTIPIYYSTDESGTTTLGYVWKQSAIDCQGPSRRLGPNKLPYDRGLPDLGDFLDHPTVTASATAGTGATGVMPTTTNITDGSSPKCTPWSMHLNPTRTRDPGYLYTHPPLLPTAPGTIPGCYLYDTPANYGRDDFASVYEITMSELLAWNSWLMRDRDTALYANIEESVTRAIYMGTSTASPASITLPETRAHTTAYQAKFD</sequence>
<name>A0A2I1BVJ1_ASPN1</name>
<dbReference type="STRING" id="1392255.A0A2I1BVJ1"/>
<comment type="caution">
    <text evidence="2">The sequence shown here is derived from an EMBL/GenBank/DDBJ whole genome shotgun (WGS) entry which is preliminary data.</text>
</comment>
<keyword evidence="3" id="KW-1185">Reference proteome</keyword>
<organism evidence="2 3">
    <name type="scientific">Aspergillus novofumigatus (strain IBT 16806)</name>
    <dbReference type="NCBI Taxonomy" id="1392255"/>
    <lineage>
        <taxon>Eukaryota</taxon>
        <taxon>Fungi</taxon>
        <taxon>Dikarya</taxon>
        <taxon>Ascomycota</taxon>
        <taxon>Pezizomycotina</taxon>
        <taxon>Eurotiomycetes</taxon>
        <taxon>Eurotiomycetidae</taxon>
        <taxon>Eurotiales</taxon>
        <taxon>Aspergillaceae</taxon>
        <taxon>Aspergillus</taxon>
        <taxon>Aspergillus subgen. Fumigati</taxon>
    </lineage>
</organism>
<dbReference type="GeneID" id="36533259"/>
<evidence type="ECO:0000313" key="2">
    <source>
        <dbReference type="EMBL" id="PKX89321.1"/>
    </source>
</evidence>
<dbReference type="EMBL" id="MSZS01000010">
    <property type="protein sequence ID" value="PKX89321.1"/>
    <property type="molecule type" value="Genomic_DNA"/>
</dbReference>
<feature type="region of interest" description="Disordered" evidence="1">
    <location>
        <begin position="65"/>
        <end position="89"/>
    </location>
</feature>
<gene>
    <name evidence="2" type="ORF">P174DRAFT_435426</name>
</gene>
<dbReference type="VEuPathDB" id="FungiDB:P174DRAFT_435426"/>
<accession>A0A2I1BVJ1</accession>
<reference evidence="3" key="1">
    <citation type="journal article" date="2018" name="Proc. Natl. Acad. Sci. U.S.A.">
        <title>Linking secondary metabolites to gene clusters through genome sequencing of six diverse Aspergillus species.</title>
        <authorList>
            <person name="Kaerboelling I."/>
            <person name="Vesth T.C."/>
            <person name="Frisvad J.C."/>
            <person name="Nybo J.L."/>
            <person name="Theobald S."/>
            <person name="Kuo A."/>
            <person name="Bowyer P."/>
            <person name="Matsuda Y."/>
            <person name="Mondo S."/>
            <person name="Lyhne E.K."/>
            <person name="Kogle M.E."/>
            <person name="Clum A."/>
            <person name="Lipzen A."/>
            <person name="Salamov A."/>
            <person name="Ngan C.Y."/>
            <person name="Daum C."/>
            <person name="Chiniquy J."/>
            <person name="Barry K."/>
            <person name="LaButti K."/>
            <person name="Haridas S."/>
            <person name="Simmons B.A."/>
            <person name="Magnuson J.K."/>
            <person name="Mortensen U.H."/>
            <person name="Larsen T.O."/>
            <person name="Grigoriev I.V."/>
            <person name="Baker S.E."/>
            <person name="Andersen M.R."/>
        </authorList>
    </citation>
    <scope>NUCLEOTIDE SEQUENCE [LARGE SCALE GENOMIC DNA]</scope>
    <source>
        <strain evidence="3">IBT 16806</strain>
    </source>
</reference>
<evidence type="ECO:0000256" key="1">
    <source>
        <dbReference type="SAM" id="MobiDB-lite"/>
    </source>
</evidence>
<dbReference type="Proteomes" id="UP000234474">
    <property type="component" value="Unassembled WGS sequence"/>
</dbReference>
<dbReference type="AlphaFoldDB" id="A0A2I1BVJ1"/>
<protein>
    <submittedName>
        <fullName evidence="2">Uncharacterized protein</fullName>
    </submittedName>
</protein>
<proteinExistence type="predicted"/>
<dbReference type="RefSeq" id="XP_024677916.1">
    <property type="nucleotide sequence ID" value="XM_024825934.1"/>
</dbReference>
<feature type="compositionally biased region" description="Low complexity" evidence="1">
    <location>
        <begin position="65"/>
        <end position="77"/>
    </location>
</feature>